<sequence>MKYLSKLLLAAILCPAVFAAPERSLAITAAKNAPPEVRTAFERIAAAAGSHPLLKVLSEGKNVESGHFNEAFAAGDPERLAYRHLVVIGEPDDPLVRRILQHEARFENGAVYAFGFGRFSGNLGWIESGPNPFLHSRYIDRPPFETELVLITGTTPAGIAAAAERFLDSGLVNGLVAAGRVERLETTLLDREPLVHRIALPGFVPQSAAGWTRIGVTDCSAEPGRGLLEHTGSEPLRVCAVKYHRPGAWDGAGAEHAIGNYLAGLHRAAYGNTLLVAEFATPEQAGTAAVKLNREKRIETSRKNDGKNPEKPPVNCFSRGRYLLMSTLPESFNREIAE</sequence>
<accession>A0A844FZQ3</accession>
<comment type="caution">
    <text evidence="2">The sequence shown here is derived from an EMBL/GenBank/DDBJ whole genome shotgun (WGS) entry which is preliminary data.</text>
</comment>
<feature type="chain" id="PRO_5032611581" evidence="1">
    <location>
        <begin position="20"/>
        <end position="338"/>
    </location>
</feature>
<evidence type="ECO:0000313" key="3">
    <source>
        <dbReference type="Proteomes" id="UP000435649"/>
    </source>
</evidence>
<name>A0A844FZQ3_9BACT</name>
<evidence type="ECO:0000256" key="1">
    <source>
        <dbReference type="SAM" id="SignalP"/>
    </source>
</evidence>
<dbReference type="Proteomes" id="UP000435649">
    <property type="component" value="Unassembled WGS sequence"/>
</dbReference>
<dbReference type="EMBL" id="VUNS01000002">
    <property type="protein sequence ID" value="MST96115.1"/>
    <property type="molecule type" value="Genomic_DNA"/>
</dbReference>
<feature type="signal peptide" evidence="1">
    <location>
        <begin position="1"/>
        <end position="19"/>
    </location>
</feature>
<dbReference type="RefSeq" id="WP_154417007.1">
    <property type="nucleotide sequence ID" value="NZ_VUNS01000002.1"/>
</dbReference>
<organism evidence="2 3">
    <name type="scientific">Victivallis lenta</name>
    <dbReference type="NCBI Taxonomy" id="2606640"/>
    <lineage>
        <taxon>Bacteria</taxon>
        <taxon>Pseudomonadati</taxon>
        <taxon>Lentisphaerota</taxon>
        <taxon>Lentisphaeria</taxon>
        <taxon>Victivallales</taxon>
        <taxon>Victivallaceae</taxon>
        <taxon>Victivallis</taxon>
    </lineage>
</organism>
<protein>
    <submittedName>
        <fullName evidence="2">Uncharacterized protein</fullName>
    </submittedName>
</protein>
<evidence type="ECO:0000313" key="2">
    <source>
        <dbReference type="EMBL" id="MST96115.1"/>
    </source>
</evidence>
<keyword evidence="3" id="KW-1185">Reference proteome</keyword>
<gene>
    <name evidence="2" type="ORF">FYJ85_03530</name>
</gene>
<proteinExistence type="predicted"/>
<reference evidence="2 3" key="1">
    <citation type="submission" date="2019-08" db="EMBL/GenBank/DDBJ databases">
        <title>In-depth cultivation of the pig gut microbiome towards novel bacterial diversity and tailored functional studies.</title>
        <authorList>
            <person name="Wylensek D."/>
            <person name="Hitch T.C.A."/>
            <person name="Clavel T."/>
        </authorList>
    </citation>
    <scope>NUCLEOTIDE SEQUENCE [LARGE SCALE GENOMIC DNA]</scope>
    <source>
        <strain evidence="2 3">BBE-744-WT-12</strain>
    </source>
</reference>
<dbReference type="AlphaFoldDB" id="A0A844FZQ3"/>
<keyword evidence="1" id="KW-0732">Signal</keyword>